<proteinExistence type="predicted"/>
<evidence type="ECO:0000313" key="3">
    <source>
        <dbReference type="Proteomes" id="UP000297245"/>
    </source>
</evidence>
<reference evidence="2 3" key="1">
    <citation type="journal article" date="2019" name="Nat. Ecol. Evol.">
        <title>Megaphylogeny resolves global patterns of mushroom evolution.</title>
        <authorList>
            <person name="Varga T."/>
            <person name="Krizsan K."/>
            <person name="Foldi C."/>
            <person name="Dima B."/>
            <person name="Sanchez-Garcia M."/>
            <person name="Sanchez-Ramirez S."/>
            <person name="Szollosi G.J."/>
            <person name="Szarkandi J.G."/>
            <person name="Papp V."/>
            <person name="Albert L."/>
            <person name="Andreopoulos W."/>
            <person name="Angelini C."/>
            <person name="Antonin V."/>
            <person name="Barry K.W."/>
            <person name="Bougher N.L."/>
            <person name="Buchanan P."/>
            <person name="Buyck B."/>
            <person name="Bense V."/>
            <person name="Catcheside P."/>
            <person name="Chovatia M."/>
            <person name="Cooper J."/>
            <person name="Damon W."/>
            <person name="Desjardin D."/>
            <person name="Finy P."/>
            <person name="Geml J."/>
            <person name="Haridas S."/>
            <person name="Hughes K."/>
            <person name="Justo A."/>
            <person name="Karasinski D."/>
            <person name="Kautmanova I."/>
            <person name="Kiss B."/>
            <person name="Kocsube S."/>
            <person name="Kotiranta H."/>
            <person name="LaButti K.M."/>
            <person name="Lechner B.E."/>
            <person name="Liimatainen K."/>
            <person name="Lipzen A."/>
            <person name="Lukacs Z."/>
            <person name="Mihaltcheva S."/>
            <person name="Morgado L.N."/>
            <person name="Niskanen T."/>
            <person name="Noordeloos M.E."/>
            <person name="Ohm R.A."/>
            <person name="Ortiz-Santana B."/>
            <person name="Ovrebo C."/>
            <person name="Racz N."/>
            <person name="Riley R."/>
            <person name="Savchenko A."/>
            <person name="Shiryaev A."/>
            <person name="Soop K."/>
            <person name="Spirin V."/>
            <person name="Szebenyi C."/>
            <person name="Tomsovsky M."/>
            <person name="Tulloss R.E."/>
            <person name="Uehling J."/>
            <person name="Grigoriev I.V."/>
            <person name="Vagvolgyi C."/>
            <person name="Papp T."/>
            <person name="Martin F.M."/>
            <person name="Miettinen O."/>
            <person name="Hibbett D.S."/>
            <person name="Nagy L.G."/>
        </authorList>
    </citation>
    <scope>NUCLEOTIDE SEQUENCE [LARGE SCALE GENOMIC DNA]</scope>
    <source>
        <strain evidence="2 3">CBS 962.96</strain>
    </source>
</reference>
<evidence type="ECO:0000256" key="1">
    <source>
        <dbReference type="SAM" id="MobiDB-lite"/>
    </source>
</evidence>
<name>A0A4V6T4V3_DENBC</name>
<sequence>MNPSTPPQKTSQQNTRTHRRRASNVSFNFRIASTTNSQHTQMRNFEGNYNVNNSIRPLRTRIWMNVSGEDEGKLRGEVRVVDGRGIVAYIPVYVVSSIQTDDTPKHSTSTCEYYILWNTAYFHSLRGLFSKVNENDYRIESTLRAARIFKN</sequence>
<accession>A0A4V6T4V3</accession>
<protein>
    <submittedName>
        <fullName evidence="2">Uncharacterized protein</fullName>
    </submittedName>
</protein>
<organism evidence="2 3">
    <name type="scientific">Dendrothele bispora (strain CBS 962.96)</name>
    <dbReference type="NCBI Taxonomy" id="1314807"/>
    <lineage>
        <taxon>Eukaryota</taxon>
        <taxon>Fungi</taxon>
        <taxon>Dikarya</taxon>
        <taxon>Basidiomycota</taxon>
        <taxon>Agaricomycotina</taxon>
        <taxon>Agaricomycetes</taxon>
        <taxon>Agaricomycetidae</taxon>
        <taxon>Agaricales</taxon>
        <taxon>Agaricales incertae sedis</taxon>
        <taxon>Dendrothele</taxon>
    </lineage>
</organism>
<keyword evidence="3" id="KW-1185">Reference proteome</keyword>
<dbReference type="EMBL" id="ML181087">
    <property type="protein sequence ID" value="THU76205.1"/>
    <property type="molecule type" value="Genomic_DNA"/>
</dbReference>
<dbReference type="AlphaFoldDB" id="A0A4V6T4V3"/>
<feature type="region of interest" description="Disordered" evidence="1">
    <location>
        <begin position="1"/>
        <end position="23"/>
    </location>
</feature>
<dbReference type="Proteomes" id="UP000297245">
    <property type="component" value="Unassembled WGS sequence"/>
</dbReference>
<evidence type="ECO:0000313" key="2">
    <source>
        <dbReference type="EMBL" id="THU76205.1"/>
    </source>
</evidence>
<gene>
    <name evidence="2" type="ORF">K435DRAFT_813624</name>
</gene>